<name>A0ABR2YRB9_9CHLO</name>
<evidence type="ECO:0000313" key="2">
    <source>
        <dbReference type="EMBL" id="KAK9909609.1"/>
    </source>
</evidence>
<feature type="region of interest" description="Disordered" evidence="1">
    <location>
        <begin position="59"/>
        <end position="135"/>
    </location>
</feature>
<feature type="compositionally biased region" description="Low complexity" evidence="1">
    <location>
        <begin position="64"/>
        <end position="77"/>
    </location>
</feature>
<feature type="compositionally biased region" description="Polar residues" evidence="1">
    <location>
        <begin position="78"/>
        <end position="89"/>
    </location>
</feature>
<accession>A0ABR2YRB9</accession>
<keyword evidence="3" id="KW-1185">Reference proteome</keyword>
<dbReference type="Proteomes" id="UP001491310">
    <property type="component" value="Unassembled WGS sequence"/>
</dbReference>
<sequence length="135" mass="13841">MKEASDLSAIGNFAVDSIFNETAQLYEGAVDTIASSKEGINSAVNATITKGAGFVAKIKHKSKSTTPQPESTTPQATRSTPPATTKVMDTSTPATTLSSTPTSILSTPPQGTTSLAPSTTPPTTTGPLMKWPSSL</sequence>
<dbReference type="EMBL" id="JALJOT010000006">
    <property type="protein sequence ID" value="KAK9909609.1"/>
    <property type="molecule type" value="Genomic_DNA"/>
</dbReference>
<organism evidence="2 3">
    <name type="scientific">Coccomyxa subellipsoidea</name>
    <dbReference type="NCBI Taxonomy" id="248742"/>
    <lineage>
        <taxon>Eukaryota</taxon>
        <taxon>Viridiplantae</taxon>
        <taxon>Chlorophyta</taxon>
        <taxon>core chlorophytes</taxon>
        <taxon>Trebouxiophyceae</taxon>
        <taxon>Trebouxiophyceae incertae sedis</taxon>
        <taxon>Coccomyxaceae</taxon>
        <taxon>Coccomyxa</taxon>
    </lineage>
</organism>
<reference evidence="2 3" key="1">
    <citation type="journal article" date="2024" name="Nat. Commun.">
        <title>Phylogenomics reveals the evolutionary origins of lichenization in chlorophyte algae.</title>
        <authorList>
            <person name="Puginier C."/>
            <person name="Libourel C."/>
            <person name="Otte J."/>
            <person name="Skaloud P."/>
            <person name="Haon M."/>
            <person name="Grisel S."/>
            <person name="Petersen M."/>
            <person name="Berrin J.G."/>
            <person name="Delaux P.M."/>
            <person name="Dal Grande F."/>
            <person name="Keller J."/>
        </authorList>
    </citation>
    <scope>NUCLEOTIDE SEQUENCE [LARGE SCALE GENOMIC DNA]</scope>
    <source>
        <strain evidence="2 3">SAG 216-7</strain>
    </source>
</reference>
<feature type="compositionally biased region" description="Low complexity" evidence="1">
    <location>
        <begin position="90"/>
        <end position="128"/>
    </location>
</feature>
<protein>
    <recommendedName>
        <fullName evidence="4">Senescence domain-containing protein</fullName>
    </recommendedName>
</protein>
<gene>
    <name evidence="2" type="ORF">WJX75_005003</name>
</gene>
<proteinExistence type="predicted"/>
<evidence type="ECO:0000256" key="1">
    <source>
        <dbReference type="SAM" id="MobiDB-lite"/>
    </source>
</evidence>
<evidence type="ECO:0008006" key="4">
    <source>
        <dbReference type="Google" id="ProtNLM"/>
    </source>
</evidence>
<comment type="caution">
    <text evidence="2">The sequence shown here is derived from an EMBL/GenBank/DDBJ whole genome shotgun (WGS) entry which is preliminary data.</text>
</comment>
<evidence type="ECO:0000313" key="3">
    <source>
        <dbReference type="Proteomes" id="UP001491310"/>
    </source>
</evidence>